<dbReference type="OrthoDB" id="5550281at2759"/>
<sequence length="367" mass="41071">MASLTAPSFEHVFMANDAHVHDPQHPSMHASTQTVPFLPPYVSVPPHVMPQHIPFAPFGAASSAHAHAAVASIPTLPLQMMNTHESFADSTSMAMLPLKSFNTQTTSDTAAVPSSAIPDHTSLKTTSGGSCAWKRRPGRPRKYSASVHQISKNGIQPRLTTSSLTISPSMAKQSLKSRLRPPKQPLTAWQLYFTDELRKLKAASPNERLNVAQLAKDAGQRYASLPDDKRQQYFVRGQEARGQYEAALATWRAQLTPEEIRHENMIRTARRRMGQSRRGNLRDPNAPKKPLSAYFLYLRSIRADPEQREDVLRGEHDTTKQSVLAAAKWRSLNADEKRPFVEQAECDKRAYEQRRQAYEQSRTLSGS</sequence>
<protein>
    <recommendedName>
        <fullName evidence="4">HMG box domain-containing protein</fullName>
    </recommendedName>
</protein>
<reference evidence="5 6" key="1">
    <citation type="journal article" date="2007" name="Proc. Natl. Acad. Sci. U.S.A.">
        <title>Dandruff-associated Malassezia genomes reveal convergent and divergent virulence traits shared with plant and human fungal pathogens.</title>
        <authorList>
            <person name="Xu J."/>
            <person name="Saunders C.W."/>
            <person name="Hu P."/>
            <person name="Grant R.A."/>
            <person name="Boekhout T."/>
            <person name="Kuramae E.E."/>
            <person name="Kronstad J.W."/>
            <person name="Deangelis Y.M."/>
            <person name="Reeder N.L."/>
            <person name="Johnstone K.R."/>
            <person name="Leland M."/>
            <person name="Fieno A.M."/>
            <person name="Begley W.M."/>
            <person name="Sun Y."/>
            <person name="Lacey M.P."/>
            <person name="Chaudhary T."/>
            <person name="Keough T."/>
            <person name="Chu L."/>
            <person name="Sears R."/>
            <person name="Yuan B."/>
            <person name="Dawson T.L.Jr."/>
        </authorList>
    </citation>
    <scope>NUCLEOTIDE SEQUENCE [LARGE SCALE GENOMIC DNA]</scope>
    <source>
        <strain evidence="6">ATCC MYA-4612 / CBS 7966</strain>
    </source>
</reference>
<organism evidence="5 6">
    <name type="scientific">Malassezia globosa (strain ATCC MYA-4612 / CBS 7966)</name>
    <name type="common">Dandruff-associated fungus</name>
    <dbReference type="NCBI Taxonomy" id="425265"/>
    <lineage>
        <taxon>Eukaryota</taxon>
        <taxon>Fungi</taxon>
        <taxon>Dikarya</taxon>
        <taxon>Basidiomycota</taxon>
        <taxon>Ustilaginomycotina</taxon>
        <taxon>Malasseziomycetes</taxon>
        <taxon>Malasseziales</taxon>
        <taxon>Malasseziaceae</taxon>
        <taxon>Malassezia</taxon>
    </lineage>
</organism>
<dbReference type="GO" id="GO:0005634">
    <property type="term" value="C:nucleus"/>
    <property type="evidence" value="ECO:0007669"/>
    <property type="project" value="UniProtKB-UniRule"/>
</dbReference>
<evidence type="ECO:0000313" key="5">
    <source>
        <dbReference type="EMBL" id="EDP42964.1"/>
    </source>
</evidence>
<dbReference type="GO" id="GO:0003677">
    <property type="term" value="F:DNA binding"/>
    <property type="evidence" value="ECO:0007669"/>
    <property type="project" value="UniProtKB-UniRule"/>
</dbReference>
<dbReference type="PANTHER" id="PTHR48112:SF22">
    <property type="entry name" value="MITOCHONDRIAL TRANSCRIPTION FACTOR A, ISOFORM B"/>
    <property type="match status" value="1"/>
</dbReference>
<dbReference type="VEuPathDB" id="FungiDB:MGL_2560"/>
<dbReference type="STRING" id="425265.A8Q4K9"/>
<keyword evidence="6" id="KW-1185">Reference proteome</keyword>
<dbReference type="OMA" id="MNTHESF"/>
<evidence type="ECO:0000256" key="1">
    <source>
        <dbReference type="ARBA" id="ARBA00023125"/>
    </source>
</evidence>
<dbReference type="PROSITE" id="PS50118">
    <property type="entry name" value="HMG_BOX_2"/>
    <property type="match status" value="2"/>
</dbReference>
<dbReference type="InterPro" id="IPR050342">
    <property type="entry name" value="HMGB"/>
</dbReference>
<name>A8Q4K9_MALGO</name>
<keyword evidence="1 2" id="KW-0238">DNA-binding</keyword>
<gene>
    <name evidence="5" type="ORF">MGL_2560</name>
</gene>
<dbReference type="Gene3D" id="1.10.30.10">
    <property type="entry name" value="High mobility group box domain"/>
    <property type="match status" value="2"/>
</dbReference>
<dbReference type="InParanoid" id="A8Q4K9"/>
<dbReference type="RefSeq" id="XP_001730178.1">
    <property type="nucleotide sequence ID" value="XM_001730126.1"/>
</dbReference>
<dbReference type="Pfam" id="PF00505">
    <property type="entry name" value="HMG_box"/>
    <property type="match status" value="1"/>
</dbReference>
<keyword evidence="2" id="KW-0539">Nucleus</keyword>
<dbReference type="GeneID" id="5854485"/>
<dbReference type="EMBL" id="AAYY01000009">
    <property type="protein sequence ID" value="EDP42964.1"/>
    <property type="molecule type" value="Genomic_DNA"/>
</dbReference>
<feature type="region of interest" description="Disordered" evidence="3">
    <location>
        <begin position="109"/>
        <end position="130"/>
    </location>
</feature>
<evidence type="ECO:0000256" key="3">
    <source>
        <dbReference type="SAM" id="MobiDB-lite"/>
    </source>
</evidence>
<feature type="domain" description="HMG box" evidence="4">
    <location>
        <begin position="287"/>
        <end position="359"/>
    </location>
</feature>
<dbReference type="KEGG" id="mgl:MGL_2560"/>
<dbReference type="PANTHER" id="PTHR48112">
    <property type="entry name" value="HIGH MOBILITY GROUP PROTEIN DSP1"/>
    <property type="match status" value="1"/>
</dbReference>
<feature type="DNA-binding region" description="HMG box" evidence="2">
    <location>
        <begin position="287"/>
        <end position="359"/>
    </location>
</feature>
<proteinExistence type="predicted"/>
<feature type="DNA-binding region" description="HMG box" evidence="2">
    <location>
        <begin position="182"/>
        <end position="252"/>
    </location>
</feature>
<dbReference type="AlphaFoldDB" id="A8Q4K9"/>
<dbReference type="SMART" id="SM00398">
    <property type="entry name" value="HMG"/>
    <property type="match status" value="2"/>
</dbReference>
<evidence type="ECO:0000256" key="2">
    <source>
        <dbReference type="PROSITE-ProRule" id="PRU00267"/>
    </source>
</evidence>
<comment type="caution">
    <text evidence="5">The sequence shown here is derived from an EMBL/GenBank/DDBJ whole genome shotgun (WGS) entry which is preliminary data.</text>
</comment>
<evidence type="ECO:0000259" key="4">
    <source>
        <dbReference type="PROSITE" id="PS50118"/>
    </source>
</evidence>
<dbReference type="InterPro" id="IPR009071">
    <property type="entry name" value="HMG_box_dom"/>
</dbReference>
<dbReference type="SUPFAM" id="SSF47095">
    <property type="entry name" value="HMG-box"/>
    <property type="match status" value="2"/>
</dbReference>
<feature type="domain" description="HMG box" evidence="4">
    <location>
        <begin position="182"/>
        <end position="252"/>
    </location>
</feature>
<accession>A8Q4K9</accession>
<evidence type="ECO:0000313" key="6">
    <source>
        <dbReference type="Proteomes" id="UP000008837"/>
    </source>
</evidence>
<dbReference type="Pfam" id="PF09011">
    <property type="entry name" value="HMG_box_2"/>
    <property type="match status" value="1"/>
</dbReference>
<dbReference type="InterPro" id="IPR036910">
    <property type="entry name" value="HMG_box_dom_sf"/>
</dbReference>
<dbReference type="Proteomes" id="UP000008837">
    <property type="component" value="Unassembled WGS sequence"/>
</dbReference>